<keyword evidence="1" id="KW-0732">Signal</keyword>
<proteinExistence type="predicted"/>
<name>A0ABX7SXY4_9FLAO</name>
<evidence type="ECO:0000313" key="2">
    <source>
        <dbReference type="EMBL" id="QTD37693.1"/>
    </source>
</evidence>
<feature type="chain" id="PRO_5046719859" description="DUF5723 domain-containing protein" evidence="1">
    <location>
        <begin position="19"/>
        <end position="521"/>
    </location>
</feature>
<dbReference type="Proteomes" id="UP000663935">
    <property type="component" value="Chromosome"/>
</dbReference>
<organism evidence="2 3">
    <name type="scientific">Polaribacter batillariae</name>
    <dbReference type="NCBI Taxonomy" id="2808900"/>
    <lineage>
        <taxon>Bacteria</taxon>
        <taxon>Pseudomonadati</taxon>
        <taxon>Bacteroidota</taxon>
        <taxon>Flavobacteriia</taxon>
        <taxon>Flavobacteriales</taxon>
        <taxon>Flavobacteriaceae</taxon>
    </lineage>
</organism>
<protein>
    <recommendedName>
        <fullName evidence="4">DUF5723 domain-containing protein</fullName>
    </recommendedName>
</protein>
<keyword evidence="3" id="KW-1185">Reference proteome</keyword>
<dbReference type="EMBL" id="CP071795">
    <property type="protein sequence ID" value="QTD37693.1"/>
    <property type="molecule type" value="Genomic_DNA"/>
</dbReference>
<sequence length="521" mass="57378">MKKIVFLVSILSFISVFSQENTFTNLKVKELSNKIRLNYTLVHMPDELNIYSNYQLRPTMGFIGLNYNIPINDWLYTGAGFHAAFTGDQGGLFTLGLNLGINKKIYKNLYFDANIHFGGGGGYRVLVDGGGILYSNIGLQYKKNNYSFGVQYGNVNFFTGFIKNDNVSFFVEIPSTLRTASYADIQKKFVVNTKSKEEFWIKPAVKSVQQVTFDYFFPFGNSRTDSFQGNKPINNTLSILGFEYQRYLTSNTFIYAHVDAMYSGLIAGFMDLFFGVGKNLNLTNRINLFGKMGIGAAGGRIYQEGGLTMYPNIGADLRITEKFGLSVHGGYHRAIGGTFEAYTAGFSLKYYGLSGGIKDPFTGEEIKEIKTQGLRISAENQTYFDVAKFGIPDSDLQLIALKVQYDLNKRFYLAGEASFAYLGKSGGYAHGIFGLGINSNKFANNKLSLFAEAAAGVAGGGRIDSGEGVLIRPTAGINYHANDDLSFHVSGGQMWSPFGNVNSSNINVGLSYGFSLLNAKK</sequence>
<evidence type="ECO:0008006" key="4">
    <source>
        <dbReference type="Google" id="ProtNLM"/>
    </source>
</evidence>
<feature type="signal peptide" evidence="1">
    <location>
        <begin position="1"/>
        <end position="18"/>
    </location>
</feature>
<evidence type="ECO:0000313" key="3">
    <source>
        <dbReference type="Proteomes" id="UP000663935"/>
    </source>
</evidence>
<accession>A0ABX7SXY4</accession>
<evidence type="ECO:0000256" key="1">
    <source>
        <dbReference type="SAM" id="SignalP"/>
    </source>
</evidence>
<gene>
    <name evidence="2" type="ORF">JL193_16785</name>
</gene>
<reference evidence="2 3" key="1">
    <citation type="submission" date="2021-03" db="EMBL/GenBank/DDBJ databases">
        <title>Complete genome of Polaribacter_sp.G4M1.</title>
        <authorList>
            <person name="Jeong S.W."/>
            <person name="Bae J.W."/>
        </authorList>
    </citation>
    <scope>NUCLEOTIDE SEQUENCE [LARGE SCALE GENOMIC DNA]</scope>
    <source>
        <strain evidence="2 3">G4M1</strain>
    </source>
</reference>
<dbReference type="RefSeq" id="WP_207971856.1">
    <property type="nucleotide sequence ID" value="NZ_CP071795.1"/>
</dbReference>